<proteinExistence type="predicted"/>
<keyword evidence="2" id="KW-1185">Reference proteome</keyword>
<reference evidence="1" key="1">
    <citation type="submission" date="2020-10" db="EMBL/GenBank/DDBJ databases">
        <authorList>
            <person name="Castelo-Branco R."/>
            <person name="Eusebio N."/>
            <person name="Adriana R."/>
            <person name="Vieira A."/>
            <person name="Brugerolle De Fraissinette N."/>
            <person name="Rezende De Castro R."/>
            <person name="Schneider M.P."/>
            <person name="Vasconcelos V."/>
            <person name="Leao P.N."/>
        </authorList>
    </citation>
    <scope>NUCLEOTIDE SEQUENCE</scope>
    <source>
        <strain evidence="1">LEGE 04289</strain>
    </source>
</reference>
<gene>
    <name evidence="1" type="ORF">IQ222_16965</name>
</gene>
<dbReference type="EMBL" id="JADEWF010000070">
    <property type="protein sequence ID" value="MBE9220439.1"/>
    <property type="molecule type" value="Genomic_DNA"/>
</dbReference>
<comment type="caution">
    <text evidence="1">The sequence shown here is derived from an EMBL/GenBank/DDBJ whole genome shotgun (WGS) entry which is preliminary data.</text>
</comment>
<evidence type="ECO:0000313" key="2">
    <source>
        <dbReference type="Proteomes" id="UP000597867"/>
    </source>
</evidence>
<evidence type="ECO:0000313" key="1">
    <source>
        <dbReference type="EMBL" id="MBE9220439.1"/>
    </source>
</evidence>
<protein>
    <submittedName>
        <fullName evidence="1">Type II toxin-antitoxin system PemK/MazF family toxin</fullName>
    </submittedName>
</protein>
<organism evidence="1 2">
    <name type="scientific">Dolichospermum flos-aquae LEGE 04289</name>
    <dbReference type="NCBI Taxonomy" id="1828708"/>
    <lineage>
        <taxon>Bacteria</taxon>
        <taxon>Bacillati</taxon>
        <taxon>Cyanobacteriota</taxon>
        <taxon>Cyanophyceae</taxon>
        <taxon>Nostocales</taxon>
        <taxon>Aphanizomenonaceae</taxon>
        <taxon>Dolichospermum</taxon>
    </lineage>
</organism>
<accession>A0ACC5Q673</accession>
<sequence length="124" mass="13894">MTSLTINPDLPKRGEIWLVNFDPTVGAEIKKVRSAVVISSDSVGKLPIKLIAPITDWKIYFSSNFWHVKIEPNSINRLNKDSAIDTLQLRGADLQRFIRKLGSVSEITMLEIIASIATVIEFEV</sequence>
<dbReference type="Proteomes" id="UP000597867">
    <property type="component" value="Unassembled WGS sequence"/>
</dbReference>
<name>A0ACC5Q673_DOLFA</name>